<keyword evidence="3" id="KW-0808">Transferase</keyword>
<comment type="caution">
    <text evidence="3">The sequence shown here is derived from an EMBL/GenBank/DDBJ whole genome shotgun (WGS) entry which is preliminary data.</text>
</comment>
<reference evidence="3 4" key="1">
    <citation type="submission" date="2015-11" db="EMBL/GenBank/DDBJ databases">
        <title>Expanding the genomic diversity of Burkholderia species for the development of highly accurate diagnostics.</title>
        <authorList>
            <person name="Sahl J."/>
            <person name="Keim P."/>
            <person name="Wagner D."/>
        </authorList>
    </citation>
    <scope>NUCLEOTIDE SEQUENCE [LARGE SCALE GENOMIC DNA]</scope>
    <source>
        <strain evidence="3 4">MSMB1301WGS</strain>
    </source>
</reference>
<evidence type="ECO:0000259" key="1">
    <source>
        <dbReference type="Pfam" id="PF03033"/>
    </source>
</evidence>
<dbReference type="Gene3D" id="3.40.50.2000">
    <property type="entry name" value="Glycogen Phosphorylase B"/>
    <property type="match status" value="2"/>
</dbReference>
<feature type="domain" description="Glycosyltransferase family 28 N-terminal" evidence="1">
    <location>
        <begin position="4"/>
        <end position="137"/>
    </location>
</feature>
<evidence type="ECO:0000259" key="2">
    <source>
        <dbReference type="Pfam" id="PF06722"/>
    </source>
</evidence>
<gene>
    <name evidence="3" type="ORF">WT27_09250</name>
</gene>
<evidence type="ECO:0000313" key="3">
    <source>
        <dbReference type="EMBL" id="KVV43877.1"/>
    </source>
</evidence>
<dbReference type="Pfam" id="PF06722">
    <property type="entry name" value="EryCIII-like_C"/>
    <property type="match status" value="1"/>
</dbReference>
<dbReference type="GO" id="GO:0016758">
    <property type="term" value="F:hexosyltransferase activity"/>
    <property type="evidence" value="ECO:0007669"/>
    <property type="project" value="InterPro"/>
</dbReference>
<feature type="domain" description="Erythromycin biosynthesis protein CIII-like C-terminal" evidence="2">
    <location>
        <begin position="301"/>
        <end position="406"/>
    </location>
</feature>
<dbReference type="Proteomes" id="UP000062317">
    <property type="component" value="Unassembled WGS sequence"/>
</dbReference>
<dbReference type="InterPro" id="IPR004276">
    <property type="entry name" value="GlycoTrans_28_N"/>
</dbReference>
<keyword evidence="4" id="KW-1185">Reference proteome</keyword>
<dbReference type="GO" id="GO:0005975">
    <property type="term" value="P:carbohydrate metabolic process"/>
    <property type="evidence" value="ECO:0007669"/>
    <property type="project" value="InterPro"/>
</dbReference>
<dbReference type="InterPro" id="IPR010610">
    <property type="entry name" value="EryCIII-like_C"/>
</dbReference>
<name>A0A105V9J4_9BURK</name>
<dbReference type="PANTHER" id="PTHR48050:SF13">
    <property type="entry name" value="STEROL 3-BETA-GLUCOSYLTRANSFERASE UGT80A2"/>
    <property type="match status" value="1"/>
</dbReference>
<dbReference type="SUPFAM" id="SSF53756">
    <property type="entry name" value="UDP-Glycosyltransferase/glycogen phosphorylase"/>
    <property type="match status" value="1"/>
</dbReference>
<evidence type="ECO:0000313" key="4">
    <source>
        <dbReference type="Proteomes" id="UP000062317"/>
    </source>
</evidence>
<dbReference type="GO" id="GO:0033072">
    <property type="term" value="P:vancomycin biosynthetic process"/>
    <property type="evidence" value="ECO:0007669"/>
    <property type="project" value="UniProtKB-ARBA"/>
</dbReference>
<dbReference type="InterPro" id="IPR002213">
    <property type="entry name" value="UDP_glucos_trans"/>
</dbReference>
<dbReference type="RefSeq" id="WP_060107455.1">
    <property type="nucleotide sequence ID" value="NZ_LPEQ01000097.1"/>
</dbReference>
<dbReference type="EMBL" id="LPEQ01000097">
    <property type="protein sequence ID" value="KVV43877.1"/>
    <property type="molecule type" value="Genomic_DNA"/>
</dbReference>
<dbReference type="Pfam" id="PF03033">
    <property type="entry name" value="Glyco_transf_28"/>
    <property type="match status" value="1"/>
</dbReference>
<dbReference type="CDD" id="cd03784">
    <property type="entry name" value="GT1_Gtf-like"/>
    <property type="match status" value="1"/>
</dbReference>
<sequence>MAKVIVTAIGSAGDVHPLLGVARALAMRGHDVVFCTHPPFEAAVRRCGFTFVPVGTAAEYEAAMANPALWNPRTSFRTLWQVIAPVLRPHYDTLRALTDRDTVLVGTLWAFSARFMQELHGTPYVSVQVSASTLLSAHVPPTHPRLTIPARWPLPVKAALMTLIERQVLDRVCGPALDAVRRDLGLAPARRVLGRWLHSTDGVLCLFPDWFAPAQRDWPARMLQSGFPLFNDIASPDEDRALDAFLSAGEPPVVFTAGSTLVDHAAYARAVAGALHATGARGILLSPHDVASDSERLLVRRFVPMRTLLPRCRALVHHGGIGTAALAFEAGIPQVVTPFAHDQFDNAQRVAASGAGVRVDGTLDGVRLGAALARVLDEPEFSVHAERTRALILAAPDGCETAADYIERFAPSHGRAITPRGVAMAGA</sequence>
<accession>A0A105V9J4</accession>
<dbReference type="InterPro" id="IPR050426">
    <property type="entry name" value="Glycosyltransferase_28"/>
</dbReference>
<organism evidence="3 4">
    <name type="scientific">Burkholderia territorii</name>
    <dbReference type="NCBI Taxonomy" id="1503055"/>
    <lineage>
        <taxon>Bacteria</taxon>
        <taxon>Pseudomonadati</taxon>
        <taxon>Pseudomonadota</taxon>
        <taxon>Betaproteobacteria</taxon>
        <taxon>Burkholderiales</taxon>
        <taxon>Burkholderiaceae</taxon>
        <taxon>Burkholderia</taxon>
        <taxon>Burkholderia cepacia complex</taxon>
    </lineage>
</organism>
<proteinExistence type="predicted"/>
<dbReference type="PANTHER" id="PTHR48050">
    <property type="entry name" value="STEROL 3-BETA-GLUCOSYLTRANSFERASE"/>
    <property type="match status" value="1"/>
</dbReference>
<protein>
    <submittedName>
        <fullName evidence="3">Glycosyl transferase family 1</fullName>
    </submittedName>
</protein>
<dbReference type="AlphaFoldDB" id="A0A105V9J4"/>
<dbReference type="GO" id="GO:0008194">
    <property type="term" value="F:UDP-glycosyltransferase activity"/>
    <property type="evidence" value="ECO:0007669"/>
    <property type="project" value="InterPro"/>
</dbReference>